<dbReference type="RefSeq" id="XP_021289560.1">
    <property type="nucleotide sequence ID" value="XM_021433885.1"/>
</dbReference>
<evidence type="ECO:0000256" key="2">
    <source>
        <dbReference type="PROSITE-ProRule" id="PRU00285"/>
    </source>
</evidence>
<sequence>MSKVPSCYLHEPFYQQAWDPFQEFNFGGALVAPRPAFSSGSPFALANLDWKETPEAHVFKADLPGLNRNEVKLELEDGRILCISGEKSSEKEVKSDNWHRVERSSGSFVRRFRLPEDAKVDKLTAYLENGVLTVTVPKKEARKGNQRRTIQILG</sequence>
<dbReference type="InterPro" id="IPR002068">
    <property type="entry name" value="A-crystallin/Hsp20_dom"/>
</dbReference>
<evidence type="ECO:0000256" key="1">
    <source>
        <dbReference type="ARBA" id="ARBA00023016"/>
    </source>
</evidence>
<keyword evidence="1" id="KW-0346">Stress response</keyword>
<reference evidence="6" key="1">
    <citation type="submission" date="2025-08" db="UniProtKB">
        <authorList>
            <consortium name="RefSeq"/>
        </authorList>
    </citation>
    <scope>IDENTIFICATION</scope>
    <source>
        <tissue evidence="6">Leaf</tissue>
    </source>
</reference>
<comment type="similarity">
    <text evidence="2 3">Belongs to the small heat shock protein (HSP20) family.</text>
</comment>
<evidence type="ECO:0000256" key="3">
    <source>
        <dbReference type="RuleBase" id="RU003616"/>
    </source>
</evidence>
<evidence type="ECO:0000259" key="4">
    <source>
        <dbReference type="PROSITE" id="PS01031"/>
    </source>
</evidence>
<dbReference type="CDD" id="cd06472">
    <property type="entry name" value="ACD_ScHsp26_like"/>
    <property type="match status" value="1"/>
</dbReference>
<dbReference type="FunFam" id="2.60.40.790:FF:000053">
    <property type="entry name" value="17.5 kDa class I heat shock protein"/>
    <property type="match status" value="1"/>
</dbReference>
<keyword evidence="5" id="KW-1185">Reference proteome</keyword>
<feature type="domain" description="SHSP" evidence="4">
    <location>
        <begin position="39"/>
        <end position="153"/>
    </location>
</feature>
<proteinExistence type="inferred from homology"/>
<dbReference type="InterPro" id="IPR008978">
    <property type="entry name" value="HSP20-like_chaperone"/>
</dbReference>
<dbReference type="Gene3D" id="2.60.40.790">
    <property type="match status" value="1"/>
</dbReference>
<evidence type="ECO:0000313" key="6">
    <source>
        <dbReference type="RefSeq" id="XP_021289560.1"/>
    </source>
</evidence>
<dbReference type="PANTHER" id="PTHR11527">
    <property type="entry name" value="HEAT-SHOCK PROTEIN 20 FAMILY MEMBER"/>
    <property type="match status" value="1"/>
</dbReference>
<dbReference type="GeneID" id="110420533"/>
<dbReference type="AlphaFoldDB" id="A0A6J1ARP9"/>
<protein>
    <submittedName>
        <fullName evidence="6">18.1 kDa class I heat shock protein-like</fullName>
    </submittedName>
</protein>
<organism evidence="5 6">
    <name type="scientific">Herrania umbratica</name>
    <dbReference type="NCBI Taxonomy" id="108875"/>
    <lineage>
        <taxon>Eukaryota</taxon>
        <taxon>Viridiplantae</taxon>
        <taxon>Streptophyta</taxon>
        <taxon>Embryophyta</taxon>
        <taxon>Tracheophyta</taxon>
        <taxon>Spermatophyta</taxon>
        <taxon>Magnoliopsida</taxon>
        <taxon>eudicotyledons</taxon>
        <taxon>Gunneridae</taxon>
        <taxon>Pentapetalae</taxon>
        <taxon>rosids</taxon>
        <taxon>malvids</taxon>
        <taxon>Malvales</taxon>
        <taxon>Malvaceae</taxon>
        <taxon>Byttnerioideae</taxon>
        <taxon>Herrania</taxon>
    </lineage>
</organism>
<accession>A0A6J1ARP9</accession>
<dbReference type="SUPFAM" id="SSF49764">
    <property type="entry name" value="HSP20-like chaperones"/>
    <property type="match status" value="1"/>
</dbReference>
<dbReference type="Pfam" id="PF00011">
    <property type="entry name" value="HSP20"/>
    <property type="match status" value="1"/>
</dbReference>
<dbReference type="InterPro" id="IPR031107">
    <property type="entry name" value="Small_HSP"/>
</dbReference>
<dbReference type="Proteomes" id="UP000504621">
    <property type="component" value="Unplaced"/>
</dbReference>
<evidence type="ECO:0000313" key="5">
    <source>
        <dbReference type="Proteomes" id="UP000504621"/>
    </source>
</evidence>
<dbReference type="OrthoDB" id="5511210at2759"/>
<name>A0A6J1ARP9_9ROSI</name>
<dbReference type="PROSITE" id="PS01031">
    <property type="entry name" value="SHSP"/>
    <property type="match status" value="1"/>
</dbReference>
<gene>
    <name evidence="6" type="primary">LOC110420533</name>
</gene>